<organism evidence="2 3">
    <name type="scientific">Serratia quinivorans</name>
    <dbReference type="NCBI Taxonomy" id="137545"/>
    <lineage>
        <taxon>Bacteria</taxon>
        <taxon>Pseudomonadati</taxon>
        <taxon>Pseudomonadota</taxon>
        <taxon>Gammaproteobacteria</taxon>
        <taxon>Enterobacterales</taxon>
        <taxon>Yersiniaceae</taxon>
        <taxon>Serratia</taxon>
    </lineage>
</organism>
<protein>
    <submittedName>
        <fullName evidence="2">Uncharacterized protein</fullName>
    </submittedName>
</protein>
<name>A0A380D776_9GAMM</name>
<evidence type="ECO:0000256" key="1">
    <source>
        <dbReference type="ARBA" id="ARBA00009981"/>
    </source>
</evidence>
<sequence>MRPHSDVSEPLIVTQNDQPAYVIESYDDRIRRDECIALLTLMTLSEQVLERGRTFNRKALLDSL</sequence>
<dbReference type="EMBL" id="UGYN01000003">
    <property type="protein sequence ID" value="SUJ86154.1"/>
    <property type="molecule type" value="Genomic_DNA"/>
</dbReference>
<evidence type="ECO:0000313" key="3">
    <source>
        <dbReference type="Proteomes" id="UP000255529"/>
    </source>
</evidence>
<reference evidence="2 3" key="1">
    <citation type="submission" date="2018-06" db="EMBL/GenBank/DDBJ databases">
        <authorList>
            <consortium name="Pathogen Informatics"/>
            <person name="Doyle S."/>
        </authorList>
    </citation>
    <scope>NUCLEOTIDE SEQUENCE [LARGE SCALE GENOMIC DNA]</scope>
    <source>
        <strain evidence="2 3">NCTC11544</strain>
    </source>
</reference>
<accession>A0A380D776</accession>
<proteinExistence type="inferred from homology"/>
<comment type="similarity">
    <text evidence="1">Belongs to the phD/YefM antitoxin family.</text>
</comment>
<gene>
    <name evidence="2" type="ORF">NCTC11544_05899</name>
</gene>
<dbReference type="InterPro" id="IPR036165">
    <property type="entry name" value="YefM-like_sf"/>
</dbReference>
<evidence type="ECO:0000313" key="2">
    <source>
        <dbReference type="EMBL" id="SUJ86154.1"/>
    </source>
</evidence>
<dbReference type="AlphaFoldDB" id="A0A380D776"/>
<dbReference type="Proteomes" id="UP000255529">
    <property type="component" value="Unassembled WGS sequence"/>
</dbReference>
<dbReference type="SUPFAM" id="SSF143120">
    <property type="entry name" value="YefM-like"/>
    <property type="match status" value="1"/>
</dbReference>